<dbReference type="AlphaFoldDB" id="A0A8B8BY44"/>
<keyword evidence="1" id="KW-1015">Disulfide bond</keyword>
<dbReference type="InterPro" id="IPR018378">
    <property type="entry name" value="C-type_lectin_CS"/>
</dbReference>
<gene>
    <name evidence="4" type="primary">LOC111114315</name>
</gene>
<dbReference type="InterPro" id="IPR001304">
    <property type="entry name" value="C-type_lectin-like"/>
</dbReference>
<dbReference type="GeneID" id="111114315"/>
<proteinExistence type="predicted"/>
<dbReference type="InterPro" id="IPR016187">
    <property type="entry name" value="CTDL_fold"/>
</dbReference>
<dbReference type="PANTHER" id="PTHR22803">
    <property type="entry name" value="MANNOSE, PHOSPHOLIPASE, LECTIN RECEPTOR RELATED"/>
    <property type="match status" value="1"/>
</dbReference>
<evidence type="ECO:0000259" key="2">
    <source>
        <dbReference type="PROSITE" id="PS50041"/>
    </source>
</evidence>
<dbReference type="PROSITE" id="PS50041">
    <property type="entry name" value="C_TYPE_LECTIN_2"/>
    <property type="match status" value="1"/>
</dbReference>
<sequence length="256" mass="29209">MTDTCIKDRTEGKRTYCLASEERREVTPRTARPAADLEIASESAVYCGLPVVNERIESYTKEGDAIGINRAMHVKCSKQHVQLGSGKLVCLSNGSWVYDITCCDEGWKEYRNHCYFRNNTKLNQTDATNACRLLGAYLVEIDDAEENIWINKTLLKDVSCRYLYSCTTWTGANDTQTEGEFVWGNSGAKVNYTNWSPGNPHDDSPNTLIKDCVDLFYNGTWNDRPCHYQAAFICERQHKRYFNPLPREKRDNSIGP</sequence>
<keyword evidence="3" id="KW-1185">Reference proteome</keyword>
<dbReference type="RefSeq" id="XP_022308312.1">
    <property type="nucleotide sequence ID" value="XM_022452604.1"/>
</dbReference>
<evidence type="ECO:0000313" key="3">
    <source>
        <dbReference type="Proteomes" id="UP000694844"/>
    </source>
</evidence>
<dbReference type="InterPro" id="IPR050111">
    <property type="entry name" value="C-type_lectin/snaclec_domain"/>
</dbReference>
<dbReference type="Gene3D" id="3.10.100.10">
    <property type="entry name" value="Mannose-Binding Protein A, subunit A"/>
    <property type="match status" value="1"/>
</dbReference>
<dbReference type="Proteomes" id="UP000694844">
    <property type="component" value="Chromosome 9"/>
</dbReference>
<dbReference type="InterPro" id="IPR016186">
    <property type="entry name" value="C-type_lectin-like/link_sf"/>
</dbReference>
<evidence type="ECO:0000313" key="4">
    <source>
        <dbReference type="RefSeq" id="XP_022308312.1"/>
    </source>
</evidence>
<dbReference type="CDD" id="cd00037">
    <property type="entry name" value="CLECT"/>
    <property type="match status" value="1"/>
</dbReference>
<dbReference type="Pfam" id="PF00059">
    <property type="entry name" value="Lectin_C"/>
    <property type="match status" value="1"/>
</dbReference>
<dbReference type="KEGG" id="cvn:111114315"/>
<protein>
    <submittedName>
        <fullName evidence="4">Aggrecan core protein-like</fullName>
    </submittedName>
</protein>
<dbReference type="SMART" id="SM00034">
    <property type="entry name" value="CLECT"/>
    <property type="match status" value="1"/>
</dbReference>
<accession>A0A8B8BY44</accession>
<dbReference type="SUPFAM" id="SSF56436">
    <property type="entry name" value="C-type lectin-like"/>
    <property type="match status" value="1"/>
</dbReference>
<dbReference type="PROSITE" id="PS00615">
    <property type="entry name" value="C_TYPE_LECTIN_1"/>
    <property type="match status" value="1"/>
</dbReference>
<name>A0A8B8BY44_CRAVI</name>
<organism evidence="3 4">
    <name type="scientific">Crassostrea virginica</name>
    <name type="common">Eastern oyster</name>
    <dbReference type="NCBI Taxonomy" id="6565"/>
    <lineage>
        <taxon>Eukaryota</taxon>
        <taxon>Metazoa</taxon>
        <taxon>Spiralia</taxon>
        <taxon>Lophotrochozoa</taxon>
        <taxon>Mollusca</taxon>
        <taxon>Bivalvia</taxon>
        <taxon>Autobranchia</taxon>
        <taxon>Pteriomorphia</taxon>
        <taxon>Ostreida</taxon>
        <taxon>Ostreoidea</taxon>
        <taxon>Ostreidae</taxon>
        <taxon>Crassostrea</taxon>
    </lineage>
</organism>
<reference evidence="4" key="1">
    <citation type="submission" date="2025-08" db="UniProtKB">
        <authorList>
            <consortium name="RefSeq"/>
        </authorList>
    </citation>
    <scope>IDENTIFICATION</scope>
    <source>
        <tissue evidence="4">Whole sample</tissue>
    </source>
</reference>
<evidence type="ECO:0000256" key="1">
    <source>
        <dbReference type="ARBA" id="ARBA00023157"/>
    </source>
</evidence>
<dbReference type="OrthoDB" id="6039680at2759"/>
<feature type="domain" description="C-type lectin" evidence="2">
    <location>
        <begin position="110"/>
        <end position="235"/>
    </location>
</feature>